<organism evidence="1">
    <name type="scientific">Sesamum latifolium</name>
    <dbReference type="NCBI Taxonomy" id="2727402"/>
    <lineage>
        <taxon>Eukaryota</taxon>
        <taxon>Viridiplantae</taxon>
        <taxon>Streptophyta</taxon>
        <taxon>Embryophyta</taxon>
        <taxon>Tracheophyta</taxon>
        <taxon>Spermatophyta</taxon>
        <taxon>Magnoliopsida</taxon>
        <taxon>eudicotyledons</taxon>
        <taxon>Gunneridae</taxon>
        <taxon>Pentapetalae</taxon>
        <taxon>asterids</taxon>
        <taxon>lamiids</taxon>
        <taxon>Lamiales</taxon>
        <taxon>Pedaliaceae</taxon>
        <taxon>Sesamum</taxon>
    </lineage>
</organism>
<dbReference type="AlphaFoldDB" id="A0AAW2TPI8"/>
<accession>A0AAW2TPI8</accession>
<proteinExistence type="predicted"/>
<reference evidence="1" key="2">
    <citation type="journal article" date="2024" name="Plant">
        <title>Genomic evolution and insights into agronomic trait innovations of Sesamum species.</title>
        <authorList>
            <person name="Miao H."/>
            <person name="Wang L."/>
            <person name="Qu L."/>
            <person name="Liu H."/>
            <person name="Sun Y."/>
            <person name="Le M."/>
            <person name="Wang Q."/>
            <person name="Wei S."/>
            <person name="Zheng Y."/>
            <person name="Lin W."/>
            <person name="Duan Y."/>
            <person name="Cao H."/>
            <person name="Xiong S."/>
            <person name="Wang X."/>
            <person name="Wei L."/>
            <person name="Li C."/>
            <person name="Ma Q."/>
            <person name="Ju M."/>
            <person name="Zhao R."/>
            <person name="Li G."/>
            <person name="Mu C."/>
            <person name="Tian Q."/>
            <person name="Mei H."/>
            <person name="Zhang T."/>
            <person name="Gao T."/>
            <person name="Zhang H."/>
        </authorList>
    </citation>
    <scope>NUCLEOTIDE SEQUENCE</scope>
    <source>
        <strain evidence="1">KEN1</strain>
    </source>
</reference>
<comment type="caution">
    <text evidence="1">The sequence shown here is derived from an EMBL/GenBank/DDBJ whole genome shotgun (WGS) entry which is preliminary data.</text>
</comment>
<sequence>MTFSLKEKPPCSSSRTWRVRYYMSLSPRWRYSIQALHSLGTCSCGYRIGISPQGGGWQVHPNFSSRDLRGWGSFQRHLRDSCYLFSYDYHDHLATTRAGQVIVL</sequence>
<name>A0AAW2TPI8_9LAMI</name>
<evidence type="ECO:0000313" key="1">
    <source>
        <dbReference type="EMBL" id="KAL0406418.1"/>
    </source>
</evidence>
<reference evidence="1" key="1">
    <citation type="submission" date="2020-06" db="EMBL/GenBank/DDBJ databases">
        <authorList>
            <person name="Li T."/>
            <person name="Hu X."/>
            <person name="Zhang T."/>
            <person name="Song X."/>
            <person name="Zhang H."/>
            <person name="Dai N."/>
            <person name="Sheng W."/>
            <person name="Hou X."/>
            <person name="Wei L."/>
        </authorList>
    </citation>
    <scope>NUCLEOTIDE SEQUENCE</scope>
    <source>
        <strain evidence="1">KEN1</strain>
        <tissue evidence="1">Leaf</tissue>
    </source>
</reference>
<gene>
    <name evidence="1" type="ORF">Slati_3955700</name>
</gene>
<protein>
    <submittedName>
        <fullName evidence="1">Uncharacterized protein</fullName>
    </submittedName>
</protein>
<dbReference type="EMBL" id="JACGWN010000014">
    <property type="protein sequence ID" value="KAL0406418.1"/>
    <property type="molecule type" value="Genomic_DNA"/>
</dbReference>